<feature type="signal peptide" evidence="2">
    <location>
        <begin position="1"/>
        <end position="23"/>
    </location>
</feature>
<name>E7G624_9FIRM</name>
<feature type="transmembrane region" description="Helical" evidence="1">
    <location>
        <begin position="134"/>
        <end position="152"/>
    </location>
</feature>
<dbReference type="Proteomes" id="UP000003157">
    <property type="component" value="Unassembled WGS sequence"/>
</dbReference>
<sequence>MKKIVISVTLIITILFTFSYLHAQEAIQGADEVLIPNAGESISQYKTLEGYIFETFTLPGIQLDDNGLLTITSEATEQTLIISSTYQEKKYQKEIHLRYSWSRQNADFKKYQMKSSIEPITLPQLLTNTFFIQSVRYLILGISAFVFIAYLMKRRKKD</sequence>
<keyword evidence="2" id="KW-0732">Signal</keyword>
<keyword evidence="1" id="KW-0472">Membrane</keyword>
<dbReference type="GeneID" id="78229363"/>
<dbReference type="STRING" id="100884.GCA_000269565_01488"/>
<evidence type="ECO:0000256" key="1">
    <source>
        <dbReference type="SAM" id="Phobius"/>
    </source>
</evidence>
<feature type="chain" id="PRO_5003220424" evidence="2">
    <location>
        <begin position="24"/>
        <end position="158"/>
    </location>
</feature>
<comment type="caution">
    <text evidence="3">The sequence shown here is derived from an EMBL/GenBank/DDBJ whole genome shotgun (WGS) entry which is preliminary data.</text>
</comment>
<reference evidence="3 4" key="1">
    <citation type="submission" date="2010-12" db="EMBL/GenBank/DDBJ databases">
        <title>The Genome Sequence of Coprobacillus sp. strain 29_1.</title>
        <authorList>
            <consortium name="The Broad Institute Genome Sequencing Platform"/>
            <person name="Earl A."/>
            <person name="Ward D."/>
            <person name="Feldgarden M."/>
            <person name="Gevers D."/>
            <person name="Daigneault M."/>
            <person name="Sibley C.D."/>
            <person name="White A."/>
            <person name="Strauss J."/>
            <person name="Allen-Vercoe E."/>
            <person name="Young S.K."/>
            <person name="Zeng Q."/>
            <person name="Gargeya S."/>
            <person name="Fitzgerald M."/>
            <person name="Haas B."/>
            <person name="Abouelleil A."/>
            <person name="Alvarado L."/>
            <person name="Arachchi H.M."/>
            <person name="Berlin A."/>
            <person name="Brown A."/>
            <person name="Chapman S.B."/>
            <person name="Chen Z."/>
            <person name="Dunbar C."/>
            <person name="Freedman E."/>
            <person name="Gearin G."/>
            <person name="Gellesch M."/>
            <person name="Goldberg J."/>
            <person name="Griggs A."/>
            <person name="Gujja S."/>
            <person name="Heilman E."/>
            <person name="Heiman D."/>
            <person name="Howarth C."/>
            <person name="Larson L."/>
            <person name="Lui A."/>
            <person name="MacDonald P.J.P."/>
            <person name="Mehta T."/>
            <person name="Montmayeur A."/>
            <person name="Murphy C."/>
            <person name="Neiman D."/>
            <person name="Pearson M."/>
            <person name="Priest M."/>
            <person name="Roberts A."/>
            <person name="Saif S."/>
            <person name="Shea T."/>
            <person name="Shenoy N."/>
            <person name="Sisk P."/>
            <person name="Stolte C."/>
            <person name="Sykes S."/>
            <person name="White J."/>
            <person name="Yandava C."/>
            <person name="Nusbaum C."/>
            <person name="Birren B."/>
        </authorList>
    </citation>
    <scope>NUCLEOTIDE SEQUENCE [LARGE SCALE GENOMIC DNA]</scope>
    <source>
        <strain evidence="3 4">29_1</strain>
    </source>
</reference>
<keyword evidence="4" id="KW-1185">Reference proteome</keyword>
<dbReference type="RefSeq" id="WP_008787340.1">
    <property type="nucleotide sequence ID" value="NZ_AKCB01000001.1"/>
</dbReference>
<accession>E7G624</accession>
<evidence type="ECO:0000313" key="4">
    <source>
        <dbReference type="Proteomes" id="UP000003157"/>
    </source>
</evidence>
<gene>
    <name evidence="3" type="ORF">HMPREF9488_00212</name>
</gene>
<dbReference type="HOGENOM" id="CLU_1666421_0_0_9"/>
<keyword evidence="1" id="KW-0812">Transmembrane</keyword>
<proteinExistence type="predicted"/>
<keyword evidence="1" id="KW-1133">Transmembrane helix</keyword>
<dbReference type="EMBL" id="ADKX01000001">
    <property type="protein sequence ID" value="EFW06675.1"/>
    <property type="molecule type" value="Genomic_DNA"/>
</dbReference>
<dbReference type="AlphaFoldDB" id="E7G624"/>
<evidence type="ECO:0000313" key="3">
    <source>
        <dbReference type="EMBL" id="EFW06675.1"/>
    </source>
</evidence>
<protein>
    <submittedName>
        <fullName evidence="3">Uncharacterized protein</fullName>
    </submittedName>
</protein>
<evidence type="ECO:0000256" key="2">
    <source>
        <dbReference type="SAM" id="SignalP"/>
    </source>
</evidence>
<organism evidence="3 4">
    <name type="scientific">Coprobacillus cateniformis</name>
    <dbReference type="NCBI Taxonomy" id="100884"/>
    <lineage>
        <taxon>Bacteria</taxon>
        <taxon>Bacillati</taxon>
        <taxon>Bacillota</taxon>
        <taxon>Erysipelotrichia</taxon>
        <taxon>Erysipelotrichales</taxon>
        <taxon>Coprobacillaceae</taxon>
        <taxon>Coprobacillus</taxon>
    </lineage>
</organism>